<protein>
    <submittedName>
        <fullName evidence="1">Uncharacterized protein</fullName>
    </submittedName>
</protein>
<comment type="caution">
    <text evidence="1">The sequence shown here is derived from an EMBL/GenBank/DDBJ whole genome shotgun (WGS) entry which is preliminary data.</text>
</comment>
<evidence type="ECO:0000313" key="2">
    <source>
        <dbReference type="Proteomes" id="UP000836404"/>
    </source>
</evidence>
<dbReference type="AlphaFoldDB" id="A0A9N8LMF6"/>
<keyword evidence="2" id="KW-1185">Reference proteome</keyword>
<name>A0A9N8LMF6_9BASI</name>
<dbReference type="Gene3D" id="3.20.20.80">
    <property type="entry name" value="Glycosidases"/>
    <property type="match status" value="1"/>
</dbReference>
<proteinExistence type="predicted"/>
<dbReference type="Proteomes" id="UP000836404">
    <property type="component" value="Unassembled WGS sequence"/>
</dbReference>
<feature type="non-terminal residue" evidence="1">
    <location>
        <position position="1"/>
    </location>
</feature>
<gene>
    <name evidence="1" type="ORF">JKILLFL_G6096</name>
</gene>
<organism evidence="1 2">
    <name type="scientific">Tilletia laevis</name>
    <dbReference type="NCBI Taxonomy" id="157183"/>
    <lineage>
        <taxon>Eukaryota</taxon>
        <taxon>Fungi</taxon>
        <taxon>Dikarya</taxon>
        <taxon>Basidiomycota</taxon>
        <taxon>Ustilaginomycotina</taxon>
        <taxon>Exobasidiomycetes</taxon>
        <taxon>Tilletiales</taxon>
        <taxon>Tilletiaceae</taxon>
        <taxon>Tilletia</taxon>
    </lineage>
</organism>
<reference evidence="1 2" key="1">
    <citation type="submission" date="2020-10" db="EMBL/GenBank/DDBJ databases">
        <authorList>
            <person name="Sedaghatjoo S."/>
        </authorList>
    </citation>
    <scope>NUCLEOTIDE SEQUENCE [LARGE SCALE GENOMIC DNA]</scope>
    <source>
        <strain evidence="1 2">LLFL</strain>
    </source>
</reference>
<accession>A0A9N8LMF6</accession>
<evidence type="ECO:0000313" key="1">
    <source>
        <dbReference type="EMBL" id="CAD6918143.1"/>
    </source>
</evidence>
<dbReference type="EMBL" id="CAJHJF010001533">
    <property type="protein sequence ID" value="CAD6918143.1"/>
    <property type="molecule type" value="Genomic_DNA"/>
</dbReference>
<sequence>MPVGRHADVGFSSDPPAKFWMKAIPDNVTCTVRAKRIEPTSVFHFWKRSIQLRKAHD</sequence>